<name>A0AAW1NAC3_SAPOF</name>
<dbReference type="InterPro" id="IPR025521">
    <property type="entry name" value="Neprosin_propep"/>
</dbReference>
<organism evidence="4 5">
    <name type="scientific">Saponaria officinalis</name>
    <name type="common">Common soapwort</name>
    <name type="synonym">Lychnis saponaria</name>
    <dbReference type="NCBI Taxonomy" id="3572"/>
    <lineage>
        <taxon>Eukaryota</taxon>
        <taxon>Viridiplantae</taxon>
        <taxon>Streptophyta</taxon>
        <taxon>Embryophyta</taxon>
        <taxon>Tracheophyta</taxon>
        <taxon>Spermatophyta</taxon>
        <taxon>Magnoliopsida</taxon>
        <taxon>eudicotyledons</taxon>
        <taxon>Gunneridae</taxon>
        <taxon>Pentapetalae</taxon>
        <taxon>Caryophyllales</taxon>
        <taxon>Caryophyllaceae</taxon>
        <taxon>Caryophylleae</taxon>
        <taxon>Saponaria</taxon>
    </lineage>
</organism>
<dbReference type="InterPro" id="IPR053168">
    <property type="entry name" value="Glutamic_endopeptidase"/>
</dbReference>
<feature type="compositionally biased region" description="Basic and acidic residues" evidence="1">
    <location>
        <begin position="117"/>
        <end position="151"/>
    </location>
</feature>
<comment type="caution">
    <text evidence="4">The sequence shown here is derived from an EMBL/GenBank/DDBJ whole genome shotgun (WGS) entry which is preliminary data.</text>
</comment>
<protein>
    <recommendedName>
        <fullName evidence="3">Neprosin activation peptide domain-containing protein</fullName>
    </recommendedName>
</protein>
<dbReference type="Proteomes" id="UP001443914">
    <property type="component" value="Unassembled WGS sequence"/>
</dbReference>
<feature type="signal peptide" evidence="2">
    <location>
        <begin position="1"/>
        <end position="20"/>
    </location>
</feature>
<feature type="region of interest" description="Disordered" evidence="1">
    <location>
        <begin position="90"/>
        <end position="151"/>
    </location>
</feature>
<dbReference type="AlphaFoldDB" id="A0AAW1NAC3"/>
<feature type="chain" id="PRO_5043340386" description="Neprosin activation peptide domain-containing protein" evidence="2">
    <location>
        <begin position="21"/>
        <end position="151"/>
    </location>
</feature>
<feature type="compositionally biased region" description="Polar residues" evidence="1">
    <location>
        <begin position="98"/>
        <end position="115"/>
    </location>
</feature>
<evidence type="ECO:0000259" key="3">
    <source>
        <dbReference type="Pfam" id="PF14365"/>
    </source>
</evidence>
<sequence>MANVVYLIVILFLNVLLGDGRKIGASKGTLKTIKTPDGEVIDCVDIYKQPAFSHPLLKNHTIQLKPSFDTTKLGSSNGLIQSWQKYGQCPQGSVPIPRTQNKDSPFNTKSSSPFSVKNDDPKYKHQEDDLRKLKDGRIRTGIRAEKGVEMA</sequence>
<keyword evidence="5" id="KW-1185">Reference proteome</keyword>
<dbReference type="PANTHER" id="PTHR31589:SF221">
    <property type="entry name" value="LIGASE, PUTATIVE (DUF239)-RELATED"/>
    <property type="match status" value="1"/>
</dbReference>
<evidence type="ECO:0000313" key="5">
    <source>
        <dbReference type="Proteomes" id="UP001443914"/>
    </source>
</evidence>
<proteinExistence type="predicted"/>
<feature type="domain" description="Neprosin activation peptide" evidence="3">
    <location>
        <begin position="32"/>
        <end position="120"/>
    </location>
</feature>
<dbReference type="EMBL" id="JBDFQZ010000001">
    <property type="protein sequence ID" value="KAK9757476.1"/>
    <property type="molecule type" value="Genomic_DNA"/>
</dbReference>
<evidence type="ECO:0000256" key="2">
    <source>
        <dbReference type="SAM" id="SignalP"/>
    </source>
</evidence>
<keyword evidence="2" id="KW-0732">Signal</keyword>
<accession>A0AAW1NAC3</accession>
<evidence type="ECO:0000256" key="1">
    <source>
        <dbReference type="SAM" id="MobiDB-lite"/>
    </source>
</evidence>
<dbReference type="Pfam" id="PF14365">
    <property type="entry name" value="Neprosin_AP"/>
    <property type="match status" value="1"/>
</dbReference>
<gene>
    <name evidence="4" type="ORF">RND81_01G164800</name>
</gene>
<reference evidence="4" key="1">
    <citation type="submission" date="2024-03" db="EMBL/GenBank/DDBJ databases">
        <title>WGS assembly of Saponaria officinalis var. Norfolk2.</title>
        <authorList>
            <person name="Jenkins J."/>
            <person name="Shu S."/>
            <person name="Grimwood J."/>
            <person name="Barry K."/>
            <person name="Goodstein D."/>
            <person name="Schmutz J."/>
            <person name="Leebens-Mack J."/>
            <person name="Osbourn A."/>
        </authorList>
    </citation>
    <scope>NUCLEOTIDE SEQUENCE [LARGE SCALE GENOMIC DNA]</scope>
    <source>
        <strain evidence="4">JIC</strain>
    </source>
</reference>
<dbReference type="PANTHER" id="PTHR31589">
    <property type="entry name" value="PROTEIN, PUTATIVE (DUF239)-RELATED-RELATED"/>
    <property type="match status" value="1"/>
</dbReference>
<evidence type="ECO:0000313" key="4">
    <source>
        <dbReference type="EMBL" id="KAK9757476.1"/>
    </source>
</evidence>